<name>A0ABW9RWE3_9BACT</name>
<keyword evidence="9" id="KW-0121">Carboxypeptidase</keyword>
<feature type="signal peptide" evidence="7">
    <location>
        <begin position="1"/>
        <end position="20"/>
    </location>
</feature>
<dbReference type="CDD" id="cd06238">
    <property type="entry name" value="M14-like"/>
    <property type="match status" value="1"/>
</dbReference>
<proteinExistence type="inferred from homology"/>
<comment type="cofactor">
    <cofactor evidence="1">
        <name>Zn(2+)</name>
        <dbReference type="ChEBI" id="CHEBI:29105"/>
    </cofactor>
</comment>
<feature type="chain" id="PRO_5047071608" evidence="7">
    <location>
        <begin position="21"/>
        <end position="856"/>
    </location>
</feature>
<gene>
    <name evidence="9" type="ORF">E1163_26435</name>
</gene>
<evidence type="ECO:0000259" key="8">
    <source>
        <dbReference type="SMART" id="SM00631"/>
    </source>
</evidence>
<dbReference type="GO" id="GO:0004180">
    <property type="term" value="F:carboxypeptidase activity"/>
    <property type="evidence" value="ECO:0007669"/>
    <property type="project" value="UniProtKB-KW"/>
</dbReference>
<dbReference type="Pfam" id="PF00246">
    <property type="entry name" value="Peptidase_M14"/>
    <property type="match status" value="1"/>
</dbReference>
<keyword evidence="3" id="KW-0645">Protease</keyword>
<keyword evidence="6" id="KW-0482">Metalloprotease</keyword>
<dbReference type="InterPro" id="IPR000834">
    <property type="entry name" value="Peptidase_M14"/>
</dbReference>
<keyword evidence="5" id="KW-0862">Zinc</keyword>
<evidence type="ECO:0000256" key="1">
    <source>
        <dbReference type="ARBA" id="ARBA00001947"/>
    </source>
</evidence>
<protein>
    <submittedName>
        <fullName evidence="9">Zinc carboxypeptidase</fullName>
    </submittedName>
</protein>
<evidence type="ECO:0000313" key="10">
    <source>
        <dbReference type="Proteomes" id="UP000798808"/>
    </source>
</evidence>
<evidence type="ECO:0000256" key="6">
    <source>
        <dbReference type="ARBA" id="ARBA00023049"/>
    </source>
</evidence>
<evidence type="ECO:0000256" key="4">
    <source>
        <dbReference type="ARBA" id="ARBA00022801"/>
    </source>
</evidence>
<dbReference type="Proteomes" id="UP000798808">
    <property type="component" value="Unassembled WGS sequence"/>
</dbReference>
<evidence type="ECO:0000256" key="7">
    <source>
        <dbReference type="SAM" id="SignalP"/>
    </source>
</evidence>
<keyword evidence="4" id="KW-0378">Hydrolase</keyword>
<sequence>MKKILVLAVIISALIPHVHAQNFDLKYYLPQQASYNPEIPTPEQVIGHKVGEWHISHDRLVNYMYALAEASGRVQIQEYAQTFEARPLLVLTISSEKNLNNINDIKKKHVQLTNPKTSDQLDLEDMPAVVYMGYSIHGNEASGSNAALLVAYHLAAAQGDEIEKLLNETVILLDPSFNPDGLQRFSGWVNSRKSYNTSADPNNMEQNEAWPGGRTNHYWFDLNRDWLPAQLPESQGRVALFHEWKPNVLTDHHEMGTNSTFFFQPGIPSRNNPLTPENTYTLTSKMGEYHAEALDEIGSLYYTKESYDDYYYGKGSTYPDINGAVGILFEQASSRGHAQESIHGILRFPFTIRNQITTSFSTLKAVNEMRLDFLQHQRNFYKEAAQEAQKDQNKAYVFASRDAYRGYHLAQLIARHKIDIYHSKESMNVDGVNFSADQVYVVPLNQPQYRLIKAMFETRTEFQDSLFYDISTWTLPLAFGLDYKTLSSKTFSNDMLGQPFNPEQEPEGKIIGQQSSYAYAFEWYGYYAPKLLNELLKKGYTVKVGNETFRGVDGKQFARGSIIIPVGIQDKTTDTIYSTLSQLAAETGIDIYALTTGLDYEGVSLGSRSFDKINKPKIMMLVGDGVSPYDAGEVWHLLDQRYDMNLSLVPISELDRINLDKYNTLVMVDGRYNDISTPAKDKLKLWLQNGGTIVASKNAVKFLASSGYGKFEFERLNDKDSLSARRYADISETEGAREIGGAIFETKADITHPLLYGYYKQSLPIFRNSRLFLKKSSNAFANPIVYSDSPLLSGYISRANLDLLKGTSAAGISNYGKGVVIGFTDNLNFRAFWYGTNKIFMNAIFFGPIIDRAAGR</sequence>
<evidence type="ECO:0000256" key="2">
    <source>
        <dbReference type="ARBA" id="ARBA00005988"/>
    </source>
</evidence>
<comment type="caution">
    <text evidence="9">The sequence shown here is derived from an EMBL/GenBank/DDBJ whole genome shotgun (WGS) entry which is preliminary data.</text>
</comment>
<dbReference type="EMBL" id="SMLW01000666">
    <property type="protein sequence ID" value="MTI28523.1"/>
    <property type="molecule type" value="Genomic_DNA"/>
</dbReference>
<feature type="domain" description="Peptidase M14" evidence="8">
    <location>
        <begin position="54"/>
        <end position="340"/>
    </location>
</feature>
<evidence type="ECO:0000256" key="5">
    <source>
        <dbReference type="ARBA" id="ARBA00022833"/>
    </source>
</evidence>
<evidence type="ECO:0000313" key="9">
    <source>
        <dbReference type="EMBL" id="MTI28523.1"/>
    </source>
</evidence>
<keyword evidence="10" id="KW-1185">Reference proteome</keyword>
<dbReference type="PANTHER" id="PTHR11705">
    <property type="entry name" value="PROTEASE FAMILY M14 CARBOXYPEPTIDASE A,B"/>
    <property type="match status" value="1"/>
</dbReference>
<dbReference type="SUPFAM" id="SSF53187">
    <property type="entry name" value="Zn-dependent exopeptidases"/>
    <property type="match status" value="1"/>
</dbReference>
<accession>A0ABW9RWE3</accession>
<organism evidence="9 10">
    <name type="scientific">Fulvivirga kasyanovii</name>
    <dbReference type="NCBI Taxonomy" id="396812"/>
    <lineage>
        <taxon>Bacteria</taxon>
        <taxon>Pseudomonadati</taxon>
        <taxon>Bacteroidota</taxon>
        <taxon>Cytophagia</taxon>
        <taxon>Cytophagales</taxon>
        <taxon>Fulvivirgaceae</taxon>
        <taxon>Fulvivirga</taxon>
    </lineage>
</organism>
<dbReference type="Gene3D" id="3.40.630.10">
    <property type="entry name" value="Zn peptidases"/>
    <property type="match status" value="1"/>
</dbReference>
<dbReference type="InterPro" id="IPR029062">
    <property type="entry name" value="Class_I_gatase-like"/>
</dbReference>
<evidence type="ECO:0000256" key="3">
    <source>
        <dbReference type="ARBA" id="ARBA00022670"/>
    </source>
</evidence>
<dbReference type="PANTHER" id="PTHR11705:SF143">
    <property type="entry name" value="SLL0236 PROTEIN"/>
    <property type="match status" value="1"/>
</dbReference>
<reference evidence="9 10" key="1">
    <citation type="submission" date="2019-02" db="EMBL/GenBank/DDBJ databases">
        <authorList>
            <person name="Goldberg S.R."/>
            <person name="Haltli B.A."/>
            <person name="Correa H."/>
            <person name="Russell K.G."/>
        </authorList>
    </citation>
    <scope>NUCLEOTIDE SEQUENCE [LARGE SCALE GENOMIC DNA]</scope>
    <source>
        <strain evidence="9 10">JCM 16186</strain>
    </source>
</reference>
<dbReference type="RefSeq" id="WP_155176134.1">
    <property type="nucleotide sequence ID" value="NZ_BAAAFL010000012.1"/>
</dbReference>
<dbReference type="SMART" id="SM00631">
    <property type="entry name" value="Zn_pept"/>
    <property type="match status" value="1"/>
</dbReference>
<comment type="similarity">
    <text evidence="2">Belongs to the peptidase M14 family.</text>
</comment>
<keyword evidence="7" id="KW-0732">Signal</keyword>
<dbReference type="SUPFAM" id="SSF52317">
    <property type="entry name" value="Class I glutamine amidotransferase-like"/>
    <property type="match status" value="1"/>
</dbReference>